<feature type="compositionally biased region" description="Polar residues" evidence="5">
    <location>
        <begin position="549"/>
        <end position="561"/>
    </location>
</feature>
<dbReference type="Gene3D" id="2.60.34.10">
    <property type="entry name" value="Substrate Binding Domain Of DNAk, Chain A, domain 1"/>
    <property type="match status" value="1"/>
</dbReference>
<comment type="similarity">
    <text evidence="1 4">Belongs to the heat shock protein 70 family.</text>
</comment>
<evidence type="ECO:0000256" key="3">
    <source>
        <dbReference type="ARBA" id="ARBA00022840"/>
    </source>
</evidence>
<comment type="caution">
    <text evidence="6">The sequence shown here is derived from an EMBL/GenBank/DDBJ whole genome shotgun (WGS) entry which is preliminary data.</text>
</comment>
<dbReference type="Proteomes" id="UP000789759">
    <property type="component" value="Unassembled WGS sequence"/>
</dbReference>
<evidence type="ECO:0000256" key="5">
    <source>
        <dbReference type="SAM" id="MobiDB-lite"/>
    </source>
</evidence>
<evidence type="ECO:0000256" key="1">
    <source>
        <dbReference type="ARBA" id="ARBA00007381"/>
    </source>
</evidence>
<dbReference type="GO" id="GO:0005524">
    <property type="term" value="F:ATP binding"/>
    <property type="evidence" value="ECO:0007669"/>
    <property type="project" value="UniProtKB-KW"/>
</dbReference>
<evidence type="ECO:0000313" key="7">
    <source>
        <dbReference type="Proteomes" id="UP000789759"/>
    </source>
</evidence>
<dbReference type="Gene3D" id="3.30.30.30">
    <property type="match status" value="1"/>
</dbReference>
<dbReference type="Pfam" id="PF00012">
    <property type="entry name" value="HSP70"/>
    <property type="match status" value="1"/>
</dbReference>
<reference evidence="6" key="1">
    <citation type="submission" date="2021-06" db="EMBL/GenBank/DDBJ databases">
        <authorList>
            <person name="Kallberg Y."/>
            <person name="Tangrot J."/>
            <person name="Rosling A."/>
        </authorList>
    </citation>
    <scope>NUCLEOTIDE SEQUENCE</scope>
    <source>
        <strain evidence="6">FL966</strain>
    </source>
</reference>
<dbReference type="InterPro" id="IPR029047">
    <property type="entry name" value="HSP70_peptide-bd_sf"/>
</dbReference>
<dbReference type="FunFam" id="3.30.30.30:FF:000001">
    <property type="entry name" value="heat shock 70 kDa protein-like"/>
    <property type="match status" value="1"/>
</dbReference>
<organism evidence="6 7">
    <name type="scientific">Cetraspora pellucida</name>
    <dbReference type="NCBI Taxonomy" id="1433469"/>
    <lineage>
        <taxon>Eukaryota</taxon>
        <taxon>Fungi</taxon>
        <taxon>Fungi incertae sedis</taxon>
        <taxon>Mucoromycota</taxon>
        <taxon>Glomeromycotina</taxon>
        <taxon>Glomeromycetes</taxon>
        <taxon>Diversisporales</taxon>
        <taxon>Gigasporaceae</taxon>
        <taxon>Cetraspora</taxon>
    </lineage>
</organism>
<dbReference type="FunFam" id="3.90.640.10:FF:000134">
    <property type="entry name" value="Heat shock cognate 71 kDa protein"/>
    <property type="match status" value="1"/>
</dbReference>
<dbReference type="EMBL" id="CAJVQA010000783">
    <property type="protein sequence ID" value="CAG8490518.1"/>
    <property type="molecule type" value="Genomic_DNA"/>
</dbReference>
<dbReference type="SUPFAM" id="SSF53067">
    <property type="entry name" value="Actin-like ATPase domain"/>
    <property type="match status" value="2"/>
</dbReference>
<keyword evidence="2 4" id="KW-0547">Nucleotide-binding</keyword>
<keyword evidence="7" id="KW-1185">Reference proteome</keyword>
<dbReference type="Gene3D" id="3.90.640.10">
    <property type="entry name" value="Actin, Chain A, domain 4"/>
    <property type="match status" value="1"/>
</dbReference>
<dbReference type="Gene3D" id="3.30.420.40">
    <property type="match status" value="2"/>
</dbReference>
<dbReference type="PANTHER" id="PTHR19375">
    <property type="entry name" value="HEAT SHOCK PROTEIN 70KDA"/>
    <property type="match status" value="1"/>
</dbReference>
<dbReference type="GO" id="GO:0140662">
    <property type="term" value="F:ATP-dependent protein folding chaperone"/>
    <property type="evidence" value="ECO:0007669"/>
    <property type="project" value="InterPro"/>
</dbReference>
<feature type="region of interest" description="Disordered" evidence="5">
    <location>
        <begin position="549"/>
        <end position="613"/>
    </location>
</feature>
<dbReference type="InterPro" id="IPR043129">
    <property type="entry name" value="ATPase_NBD"/>
</dbReference>
<dbReference type="PROSITE" id="PS00297">
    <property type="entry name" value="HSP70_1"/>
    <property type="match status" value="1"/>
</dbReference>
<protein>
    <submittedName>
        <fullName evidence="6">20750_t:CDS:1</fullName>
    </submittedName>
</protein>
<name>A0A9N8ZDR5_9GLOM</name>
<dbReference type="OrthoDB" id="2401965at2759"/>
<keyword evidence="3 4" id="KW-0067">ATP-binding</keyword>
<dbReference type="InterPro" id="IPR018181">
    <property type="entry name" value="Heat_shock_70_CS"/>
</dbReference>
<gene>
    <name evidence="6" type="ORF">CPELLU_LOCUS1959</name>
</gene>
<evidence type="ECO:0000256" key="4">
    <source>
        <dbReference type="RuleBase" id="RU003322"/>
    </source>
</evidence>
<sequence>MSIGIDLGTTNSCVGAWKNDHFQIITNDIGNRITPSYVAFTDYGCLIGDSAKSQIFRNCFNTIHSFKRLIGRDFYDPIIQKSLKYWKFNVVDKNGKPYIQVKEMGVTKYFTPQEICSMVLSRIKKLAENFTGSQVNSAVITIPTCYNLTQNKAIVNAGHAAGLINLSTISNTSASAITYCMSHKSNGDQNLLIVDLGSSNLSVSLVVIEDNIIEVKAVACDLYLGGEDFDLRIVDYFVQEFKLKFKKDLTLDGRAMSRLQTACERAKSNIEIDDLFDNIDFYTSLTRWKFEELNQDLFYSILEPIQKVLRDAKVDKTLVHEIILVGGSTRIPKVQKLISKFFDGKKLNQSINPDEAVASGAAVHASILSGDVSEKLQNLLLLDIAPLSLGIETVGGVMTPIIKKNGTVPTKKSEIFSTCYDKQLSLFIKVYEGEHARTKDNKFLGNLTLTGIPSAPKGVPQIEITFNLCSRNILNISAVDKTTRRSKSIIIDGSENNKDPTLLDQGWNIPNNSSPFSVPIFISGSKNSPQLSTPTLIYGSKSPSTFSIPNFTPEVSSPIDTSKSKEPFLSKDSSPIYTSKSKEPKPTSMPFLSKDSSPIYTSKSKKPKPTSVPFLSKDSLPIYTSKSKEPKPTSMPFLSKASQLSTPVYIRSPIYQQRENISQDTQEINKVIFNTTNYYRWYI</sequence>
<dbReference type="PROSITE" id="PS01036">
    <property type="entry name" value="HSP70_3"/>
    <property type="match status" value="1"/>
</dbReference>
<dbReference type="PRINTS" id="PR00301">
    <property type="entry name" value="HEATSHOCK70"/>
</dbReference>
<evidence type="ECO:0000256" key="2">
    <source>
        <dbReference type="ARBA" id="ARBA00022741"/>
    </source>
</evidence>
<dbReference type="AlphaFoldDB" id="A0A9N8ZDR5"/>
<dbReference type="InterPro" id="IPR013126">
    <property type="entry name" value="Hsp_70_fam"/>
</dbReference>
<accession>A0A9N8ZDR5</accession>
<dbReference type="SUPFAM" id="SSF100920">
    <property type="entry name" value="Heat shock protein 70kD (HSP70), peptide-binding domain"/>
    <property type="match status" value="1"/>
</dbReference>
<proteinExistence type="inferred from homology"/>
<evidence type="ECO:0000313" key="6">
    <source>
        <dbReference type="EMBL" id="CAG8490518.1"/>
    </source>
</evidence>